<dbReference type="EMBL" id="CP007547">
    <property type="protein sequence ID" value="AIL47799.1"/>
    <property type="molecule type" value="Genomic_DNA"/>
</dbReference>
<evidence type="ECO:0000313" key="2">
    <source>
        <dbReference type="EMBL" id="AIL47799.1"/>
    </source>
</evidence>
<dbReference type="InterPro" id="IPR009061">
    <property type="entry name" value="DNA-bd_dom_put_sf"/>
</dbReference>
<dbReference type="InterPro" id="IPR041657">
    <property type="entry name" value="HTH_17"/>
</dbReference>
<gene>
    <name evidence="2" type="ORF">BD94_4024</name>
</gene>
<sequence length="92" mass="10717">MINTNNQQLSEELVATAKENEFLTIEQAAIFLGYKTSTLYKKNSLGEIPYYNPSGGKVFYSRRELEDWIKNKKQKFSHSMEQFINYLNLKAA</sequence>
<dbReference type="Proteomes" id="UP000028933">
    <property type="component" value="Chromosome"/>
</dbReference>
<dbReference type="SUPFAM" id="SSF46955">
    <property type="entry name" value="Putative DNA-binding domain"/>
    <property type="match status" value="1"/>
</dbReference>
<organism evidence="2 3">
    <name type="scientific">Elizabethkingia anophelis NUHP1</name>
    <dbReference type="NCBI Taxonomy" id="1338011"/>
    <lineage>
        <taxon>Bacteria</taxon>
        <taxon>Pseudomonadati</taxon>
        <taxon>Bacteroidota</taxon>
        <taxon>Flavobacteriia</taxon>
        <taxon>Flavobacteriales</taxon>
        <taxon>Weeksellaceae</taxon>
        <taxon>Elizabethkingia</taxon>
    </lineage>
</organism>
<dbReference type="HOGENOM" id="CLU_140176_0_3_10"/>
<protein>
    <recommendedName>
        <fullName evidence="1">Helix-turn-helix domain-containing protein</fullName>
    </recommendedName>
</protein>
<dbReference type="RefSeq" id="WP_024563886.1">
    <property type="nucleotide sequence ID" value="NZ_CP007547.1"/>
</dbReference>
<dbReference type="STRING" id="1338011.BD94_4024"/>
<proteinExistence type="predicted"/>
<name>A0A077ENL5_9FLAO</name>
<dbReference type="KEGG" id="eao:BD94_4024"/>
<reference evidence="2" key="1">
    <citation type="journal article" date="2013" name="Lancet">
        <title>First case of E anophelis outbreak in an intensive-care unit.</title>
        <authorList>
            <person name="Teo J."/>
            <person name="Tan S.Y."/>
            <person name="Tay M."/>
            <person name="Ding Y."/>
            <person name="Kjelleberg S."/>
            <person name="Givskov M."/>
            <person name="Lin R.T."/>
            <person name="Yang L."/>
        </authorList>
    </citation>
    <scope>NUCLEOTIDE SEQUENCE [LARGE SCALE GENOMIC DNA]</scope>
    <source>
        <strain evidence="2">NUHP1</strain>
    </source>
</reference>
<reference evidence="2" key="2">
    <citation type="journal article" date="2015" name="Genome Biol. Evol.">
        <title>Complete Genome Sequence and Transcriptomic Analysis of the Novel Pathogen Elizabethkingia anophelis in Response to Oxidative Stress.</title>
        <authorList>
            <person name="Li Y."/>
            <person name="Liu Y."/>
            <person name="Chew S.C."/>
            <person name="Tay M."/>
            <person name="Salido M.M."/>
            <person name="Teo J."/>
            <person name="Lauro F.M."/>
            <person name="Givskov M."/>
            <person name="Yang L."/>
        </authorList>
    </citation>
    <scope>NUCLEOTIDE SEQUENCE</scope>
    <source>
        <strain evidence="2">NUHP1</strain>
    </source>
</reference>
<feature type="domain" description="Helix-turn-helix" evidence="1">
    <location>
        <begin position="22"/>
        <end position="72"/>
    </location>
</feature>
<dbReference type="AlphaFoldDB" id="A0A077ENL5"/>
<evidence type="ECO:0000313" key="3">
    <source>
        <dbReference type="Proteomes" id="UP000028933"/>
    </source>
</evidence>
<evidence type="ECO:0000259" key="1">
    <source>
        <dbReference type="Pfam" id="PF12728"/>
    </source>
</evidence>
<dbReference type="Pfam" id="PF12728">
    <property type="entry name" value="HTH_17"/>
    <property type="match status" value="1"/>
</dbReference>
<accession>A0A077ENL5</accession>